<proteinExistence type="predicted"/>
<evidence type="ECO:0000313" key="2">
    <source>
        <dbReference type="Proteomes" id="UP000824881"/>
    </source>
</evidence>
<reference evidence="1 2" key="1">
    <citation type="journal article" date="2021" name="Appl. Environ. Microbiol.">
        <title>Genetic linkage and physical mapping for an oyster mushroom Pleurotus cornucopiae and QTL analysis for the trait cap color.</title>
        <authorList>
            <person name="Zhang Y."/>
            <person name="Gao W."/>
            <person name="Sonnenberg A."/>
            <person name="Chen Q."/>
            <person name="Zhang J."/>
            <person name="Huang C."/>
        </authorList>
    </citation>
    <scope>NUCLEOTIDE SEQUENCE [LARGE SCALE GENOMIC DNA]</scope>
    <source>
        <strain evidence="1">CCMSSC00406</strain>
    </source>
</reference>
<keyword evidence="2" id="KW-1185">Reference proteome</keyword>
<dbReference type="Proteomes" id="UP000824881">
    <property type="component" value="Unassembled WGS sequence"/>
</dbReference>
<accession>A0ACB7J188</accession>
<organism evidence="1 2">
    <name type="scientific">Pleurotus cornucopiae</name>
    <name type="common">Cornucopia mushroom</name>
    <dbReference type="NCBI Taxonomy" id="5321"/>
    <lineage>
        <taxon>Eukaryota</taxon>
        <taxon>Fungi</taxon>
        <taxon>Dikarya</taxon>
        <taxon>Basidiomycota</taxon>
        <taxon>Agaricomycotina</taxon>
        <taxon>Agaricomycetes</taxon>
        <taxon>Agaricomycetidae</taxon>
        <taxon>Agaricales</taxon>
        <taxon>Pleurotineae</taxon>
        <taxon>Pleurotaceae</taxon>
        <taxon>Pleurotus</taxon>
    </lineage>
</organism>
<evidence type="ECO:0000313" key="1">
    <source>
        <dbReference type="EMBL" id="KAG9223599.1"/>
    </source>
</evidence>
<comment type="caution">
    <text evidence="1">The sequence shown here is derived from an EMBL/GenBank/DDBJ whole genome shotgun (WGS) entry which is preliminary data.</text>
</comment>
<dbReference type="EMBL" id="WQMT02000004">
    <property type="protein sequence ID" value="KAG9223599.1"/>
    <property type="molecule type" value="Genomic_DNA"/>
</dbReference>
<name>A0ACB7J188_PLECO</name>
<gene>
    <name evidence="1" type="ORF">CCMSSC00406_0009230</name>
</gene>
<protein>
    <submittedName>
        <fullName evidence="1">Uncharacterized protein</fullName>
    </submittedName>
</protein>
<sequence length="756" mass="83271">MGQPTPSSSPLDLRHPHLGDDSGGSSISSSDDYQYGARPRQTQPPTVLPDFRYQQHIPDTVVEPLLREPHTSRSCSQHNERRSTQCEPDRRTFAQAFGPMRVAPREQYETPQTYPPVRREDYNGHNYIFCPGEKPPPTASFLGVQIENKVDTPVMHEYDREHRYIETYPRYNEGVRIDWHRHEPRTSATWSPSHTSPNNSRRLPIQPQVAAIQTTKISAGSTSSSSSPLRQERRSVDWLHRRSTSPTPSPAHRSQNSSDSGHLHVRHQAPPTDSTDMHEYDREHRYADPYPRYNEGTRIDWHRHEPRTSAPWSPKYTSPSNSRRLPIQPQAPVTPTTRVPASPTSWPPPPSPHERRSVDWLHHRSTTSAPLSRTHTSPNASGLGYVPVRRQPPPIKTVDAAFTPPSEWESSASSYGVQGQTAPLPQPPKETNTTCTYHNASSLRPSNYGRDGEHDEYGDETGTNGGFASACTIMDNAQADVSGNEIGRRSQKDTAALSIAESGLEVGANTEPPVANASRASASRTTTTTRPGMTESMTKAEVAVEDVRTTRKEVGEVVKDPREKSKQQNPRRSTKGMKRGSLLMEWTGPDPPVPLPPIKSWGRAGRSTKAKTATGKAWRVDVNAVPGVETEPEGERHGDSTSKIRDTPGGAGDNSGSVKSSTKKRKGDHDGQPTSIGTTEEGSRAGGSQSQGTQRPRPKPRKRQKTSSPATEVAQSSSSLTEVPVRRGPPMGTVHDHLGTGFSNYGEPLDSAQCKD</sequence>